<evidence type="ECO:0008006" key="5">
    <source>
        <dbReference type="Google" id="ProtNLM"/>
    </source>
</evidence>
<name>A0A4R5B801_9ACTN</name>
<evidence type="ECO:0000313" key="4">
    <source>
        <dbReference type="Proteomes" id="UP000295578"/>
    </source>
</evidence>
<proteinExistence type="predicted"/>
<gene>
    <name evidence="3" type="ORF">E1293_19330</name>
</gene>
<comment type="caution">
    <text evidence="3">The sequence shown here is derived from an EMBL/GenBank/DDBJ whole genome shotgun (WGS) entry which is preliminary data.</text>
</comment>
<feature type="compositionally biased region" description="Basic and acidic residues" evidence="1">
    <location>
        <begin position="58"/>
        <end position="82"/>
    </location>
</feature>
<evidence type="ECO:0000256" key="1">
    <source>
        <dbReference type="SAM" id="MobiDB-lite"/>
    </source>
</evidence>
<evidence type="ECO:0000256" key="2">
    <source>
        <dbReference type="SAM" id="SignalP"/>
    </source>
</evidence>
<keyword evidence="4" id="KW-1185">Reference proteome</keyword>
<keyword evidence="2" id="KW-0732">Signal</keyword>
<organism evidence="3 4">
    <name type="scientific">Actinomadura darangshiensis</name>
    <dbReference type="NCBI Taxonomy" id="705336"/>
    <lineage>
        <taxon>Bacteria</taxon>
        <taxon>Bacillati</taxon>
        <taxon>Actinomycetota</taxon>
        <taxon>Actinomycetes</taxon>
        <taxon>Streptosporangiales</taxon>
        <taxon>Thermomonosporaceae</taxon>
        <taxon>Actinomadura</taxon>
    </lineage>
</organism>
<dbReference type="Proteomes" id="UP000295578">
    <property type="component" value="Unassembled WGS sequence"/>
</dbReference>
<reference evidence="3 4" key="1">
    <citation type="submission" date="2019-03" db="EMBL/GenBank/DDBJ databases">
        <title>Draft genome sequences of novel Actinobacteria.</title>
        <authorList>
            <person name="Sahin N."/>
            <person name="Ay H."/>
            <person name="Saygin H."/>
        </authorList>
    </citation>
    <scope>NUCLEOTIDE SEQUENCE [LARGE SCALE GENOMIC DNA]</scope>
    <source>
        <strain evidence="3 4">DSM 45941</strain>
    </source>
</reference>
<feature type="compositionally biased region" description="Polar residues" evidence="1">
    <location>
        <begin position="93"/>
        <end position="102"/>
    </location>
</feature>
<accession>A0A4R5B801</accession>
<dbReference type="OrthoDB" id="5620138at2"/>
<feature type="region of interest" description="Disordered" evidence="1">
    <location>
        <begin position="37"/>
        <end position="102"/>
    </location>
</feature>
<dbReference type="RefSeq" id="WP_132198825.1">
    <property type="nucleotide sequence ID" value="NZ_SMKY01000082.1"/>
</dbReference>
<dbReference type="AlphaFoldDB" id="A0A4R5B801"/>
<feature type="signal peptide" evidence="2">
    <location>
        <begin position="1"/>
        <end position="37"/>
    </location>
</feature>
<dbReference type="Gene3D" id="3.90.1720.10">
    <property type="entry name" value="endopeptidase domain like (from Nostoc punctiforme)"/>
    <property type="match status" value="1"/>
</dbReference>
<dbReference type="EMBL" id="SMKY01000082">
    <property type="protein sequence ID" value="TDD81089.1"/>
    <property type="molecule type" value="Genomic_DNA"/>
</dbReference>
<protein>
    <recommendedName>
        <fullName evidence="5">Peptidoglycan endopeptidase</fullName>
    </recommendedName>
</protein>
<evidence type="ECO:0000313" key="3">
    <source>
        <dbReference type="EMBL" id="TDD81089.1"/>
    </source>
</evidence>
<sequence length="210" mass="22715">MKGKHSKNRGPLGLNPSATGALVGLAFIGVAATTAQASVLSSDPGDGKKAAAVTTLHAKQEPAKKESAKKAGQDSGRSDVITRAKTWHPHTGQRVSYSQTDSHNGYRTDCSGYVSMALDLPKPGPNTVGLTSSEYTERIKMSELKKGDLVMDAEGTNTTRHVVIFEKWADGDHSSYWAYEQRGHYGTDHRTRDYGLSSGSEYKAYRPKNL</sequence>
<feature type="region of interest" description="Disordered" evidence="1">
    <location>
        <begin position="186"/>
        <end position="210"/>
    </location>
</feature>
<feature type="chain" id="PRO_5021031577" description="Peptidoglycan endopeptidase" evidence="2">
    <location>
        <begin position="38"/>
        <end position="210"/>
    </location>
</feature>